<dbReference type="GO" id="GO:0000712">
    <property type="term" value="P:resolution of meiotic recombination intermediates"/>
    <property type="evidence" value="ECO:0007669"/>
    <property type="project" value="TreeGrafter"/>
</dbReference>
<evidence type="ECO:0000313" key="9">
    <source>
        <dbReference type="Proteomes" id="UP000015103"/>
    </source>
</evidence>
<evidence type="ECO:0000256" key="6">
    <source>
        <dbReference type="ARBA" id="ARBA00023235"/>
    </source>
</evidence>
<evidence type="ECO:0000256" key="2">
    <source>
        <dbReference type="ARBA" id="ARBA00001946"/>
    </source>
</evidence>
<keyword evidence="6" id="KW-0413">Isomerase</keyword>
<evidence type="ECO:0000259" key="7">
    <source>
        <dbReference type="Pfam" id="PF02518"/>
    </source>
</evidence>
<name>T1HFP6_RHOPR</name>
<dbReference type="Gene3D" id="3.30.565.10">
    <property type="entry name" value="Histidine kinase-like ATPase, C-terminal domain"/>
    <property type="match status" value="1"/>
</dbReference>
<feature type="domain" description="Histidine kinase/HSP90-like ATPase" evidence="7">
    <location>
        <begin position="71"/>
        <end position="167"/>
    </location>
</feature>
<dbReference type="GO" id="GO:0003918">
    <property type="term" value="F:DNA topoisomerase type II (double strand cut, ATP-hydrolyzing) activity"/>
    <property type="evidence" value="ECO:0007669"/>
    <property type="project" value="UniProtKB-EC"/>
</dbReference>
<comment type="cofactor">
    <cofactor evidence="2">
        <name>Mg(2+)</name>
        <dbReference type="ChEBI" id="CHEBI:18420"/>
    </cofactor>
</comment>
<evidence type="ECO:0000256" key="1">
    <source>
        <dbReference type="ARBA" id="ARBA00000185"/>
    </source>
</evidence>
<dbReference type="GO" id="GO:0003677">
    <property type="term" value="F:DNA binding"/>
    <property type="evidence" value="ECO:0007669"/>
    <property type="project" value="UniProtKB-KW"/>
</dbReference>
<comment type="catalytic activity">
    <reaction evidence="1">
        <text>ATP-dependent breakage, passage and rejoining of double-stranded DNA.</text>
        <dbReference type="EC" id="5.6.2.2"/>
    </reaction>
</comment>
<dbReference type="InterPro" id="IPR036890">
    <property type="entry name" value="HATPase_C_sf"/>
</dbReference>
<dbReference type="HOGENOM" id="CLU_104801_1_0_1"/>
<keyword evidence="5" id="KW-0238">DNA-binding</keyword>
<dbReference type="GO" id="GO:0005634">
    <property type="term" value="C:nucleus"/>
    <property type="evidence" value="ECO:0007669"/>
    <property type="project" value="TreeGrafter"/>
</dbReference>
<dbReference type="GO" id="GO:0000819">
    <property type="term" value="P:sister chromatid segregation"/>
    <property type="evidence" value="ECO:0007669"/>
    <property type="project" value="TreeGrafter"/>
</dbReference>
<keyword evidence="4" id="KW-0799">Topoisomerase</keyword>
<dbReference type="PRINTS" id="PR00418">
    <property type="entry name" value="TPI2FAMILY"/>
</dbReference>
<reference evidence="8" key="1">
    <citation type="submission" date="2015-05" db="UniProtKB">
        <authorList>
            <consortium name="EnsemblMetazoa"/>
        </authorList>
    </citation>
    <scope>IDENTIFICATION</scope>
</reference>
<dbReference type="InterPro" id="IPR003594">
    <property type="entry name" value="HATPase_dom"/>
</dbReference>
<protein>
    <recommendedName>
        <fullName evidence="3">DNA topoisomerase (ATP-hydrolyzing)</fullName>
        <ecNumber evidence="3">5.6.2.2</ecNumber>
    </recommendedName>
</protein>
<evidence type="ECO:0000256" key="4">
    <source>
        <dbReference type="ARBA" id="ARBA00023029"/>
    </source>
</evidence>
<organism evidence="8 9">
    <name type="scientific">Rhodnius prolixus</name>
    <name type="common">Triatomid bug</name>
    <dbReference type="NCBI Taxonomy" id="13249"/>
    <lineage>
        <taxon>Eukaryota</taxon>
        <taxon>Metazoa</taxon>
        <taxon>Ecdysozoa</taxon>
        <taxon>Arthropoda</taxon>
        <taxon>Hexapoda</taxon>
        <taxon>Insecta</taxon>
        <taxon>Pterygota</taxon>
        <taxon>Neoptera</taxon>
        <taxon>Paraneoptera</taxon>
        <taxon>Hemiptera</taxon>
        <taxon>Heteroptera</taxon>
        <taxon>Panheteroptera</taxon>
        <taxon>Cimicomorpha</taxon>
        <taxon>Reduviidae</taxon>
        <taxon>Triatominae</taxon>
        <taxon>Rhodnius</taxon>
    </lineage>
</organism>
<sequence length="183" mass="20853">MDEDGDNVAPPATKNDAMSVEKIYQKKSQLEHILLRPDTYIGSVEPVTEQMWVYDTETESMVQREISFVPGLYKIFDEILVNAADNKQRDPTMNCIKITINPEENVISIWNNGQGIPVVMHKDEKMFVPTMIFGHLLTSSNYNDEEEKVTGGRNGYGAKLCNIFSTKFTVETSTKEYKKAFKQ</sequence>
<dbReference type="EMBL" id="ACPB03012555">
    <property type="status" value="NOT_ANNOTATED_CDS"/>
    <property type="molecule type" value="Genomic_DNA"/>
</dbReference>
<dbReference type="Proteomes" id="UP000015103">
    <property type="component" value="Unassembled WGS sequence"/>
</dbReference>
<dbReference type="PANTHER" id="PTHR10169:SF38">
    <property type="entry name" value="DNA TOPOISOMERASE 2"/>
    <property type="match status" value="1"/>
</dbReference>
<dbReference type="EC" id="5.6.2.2" evidence="3"/>
<keyword evidence="9" id="KW-1185">Reference proteome</keyword>
<dbReference type="SUPFAM" id="SSF55874">
    <property type="entry name" value="ATPase domain of HSP90 chaperone/DNA topoisomerase II/histidine kinase"/>
    <property type="match status" value="1"/>
</dbReference>
<dbReference type="EnsemblMetazoa" id="RPRC002868-RA">
    <property type="protein sequence ID" value="RPRC002868-PA"/>
    <property type="gene ID" value="RPRC002868"/>
</dbReference>
<dbReference type="VEuPathDB" id="VectorBase:RPRC002868"/>
<dbReference type="STRING" id="13249.T1HFP6"/>
<dbReference type="AlphaFoldDB" id="T1HFP6"/>
<dbReference type="InterPro" id="IPR050634">
    <property type="entry name" value="DNA_Topoisomerase_II"/>
</dbReference>
<dbReference type="eggNOG" id="KOG0355">
    <property type="taxonomic scope" value="Eukaryota"/>
</dbReference>
<dbReference type="InParanoid" id="T1HFP6"/>
<evidence type="ECO:0000256" key="3">
    <source>
        <dbReference type="ARBA" id="ARBA00012895"/>
    </source>
</evidence>
<dbReference type="PANTHER" id="PTHR10169">
    <property type="entry name" value="DNA TOPOISOMERASE/GYRASE"/>
    <property type="match status" value="1"/>
</dbReference>
<dbReference type="OMA" id="WISCENN"/>
<dbReference type="Pfam" id="PF02518">
    <property type="entry name" value="HATPase_c"/>
    <property type="match status" value="1"/>
</dbReference>
<evidence type="ECO:0000313" key="8">
    <source>
        <dbReference type="EnsemblMetazoa" id="RPRC002868-PA"/>
    </source>
</evidence>
<proteinExistence type="predicted"/>
<evidence type="ECO:0000256" key="5">
    <source>
        <dbReference type="ARBA" id="ARBA00023125"/>
    </source>
</evidence>
<accession>T1HFP6</accession>